<accession>A0A117PKH6</accession>
<dbReference type="EMBL" id="CP032427">
    <property type="protein sequence ID" value="AYC36025.1"/>
    <property type="molecule type" value="Genomic_DNA"/>
</dbReference>
<feature type="transmembrane region" description="Helical" evidence="1">
    <location>
        <begin position="61"/>
        <end position="79"/>
    </location>
</feature>
<proteinExistence type="predicted"/>
<name>A0A101RN43_9ACTN</name>
<gene>
    <name evidence="3" type="ORF">AQJ54_41750</name>
    <name evidence="2" type="ORF">DWG14_00233</name>
</gene>
<dbReference type="EMBL" id="LMWV01000045">
    <property type="protein sequence ID" value="KUN58564.1"/>
    <property type="molecule type" value="Genomic_DNA"/>
</dbReference>
<keyword evidence="1" id="KW-0472">Membrane</keyword>
<evidence type="ECO:0000313" key="5">
    <source>
        <dbReference type="Proteomes" id="UP000265765"/>
    </source>
</evidence>
<evidence type="ECO:0000256" key="1">
    <source>
        <dbReference type="SAM" id="Phobius"/>
    </source>
</evidence>
<accession>A0A101RN43</accession>
<dbReference type="KEGG" id="sge:DWG14_00233"/>
<protein>
    <submittedName>
        <fullName evidence="3">Uncharacterized protein</fullName>
    </submittedName>
</protein>
<keyword evidence="1" id="KW-0812">Transmembrane</keyword>
<organism evidence="3 4">
    <name type="scientific">Streptomyces griseorubiginosus</name>
    <dbReference type="NCBI Taxonomy" id="67304"/>
    <lineage>
        <taxon>Bacteria</taxon>
        <taxon>Bacillati</taxon>
        <taxon>Actinomycetota</taxon>
        <taxon>Actinomycetes</taxon>
        <taxon>Kitasatosporales</taxon>
        <taxon>Streptomycetaceae</taxon>
        <taxon>Streptomyces</taxon>
    </lineage>
</organism>
<reference evidence="3 4" key="1">
    <citation type="submission" date="2015-10" db="EMBL/GenBank/DDBJ databases">
        <title>Draft genome sequence of Streptomyces griseorubiginosus DSM 40469, type strain for the species Streptomyces griseorubiginosus.</title>
        <authorList>
            <person name="Ruckert C."/>
            <person name="Winkler A."/>
            <person name="Kalinowski J."/>
            <person name="Kampfer P."/>
            <person name="Glaeser S."/>
        </authorList>
    </citation>
    <scope>NUCLEOTIDE SEQUENCE [LARGE SCALE GENOMIC DNA]</scope>
    <source>
        <strain evidence="3 4">DSM 40469</strain>
    </source>
</reference>
<dbReference type="Proteomes" id="UP000054375">
    <property type="component" value="Unassembled WGS sequence"/>
</dbReference>
<keyword evidence="1" id="KW-1133">Transmembrane helix</keyword>
<evidence type="ECO:0000313" key="2">
    <source>
        <dbReference type="EMBL" id="AYC36025.1"/>
    </source>
</evidence>
<dbReference type="AlphaFoldDB" id="A0A101RN43"/>
<feature type="transmembrane region" description="Helical" evidence="1">
    <location>
        <begin position="85"/>
        <end position="108"/>
    </location>
</feature>
<keyword evidence="4" id="KW-1185">Reference proteome</keyword>
<dbReference type="Proteomes" id="UP000265765">
    <property type="component" value="Chromosome"/>
</dbReference>
<evidence type="ECO:0000313" key="4">
    <source>
        <dbReference type="Proteomes" id="UP000054375"/>
    </source>
</evidence>
<reference evidence="2 5" key="2">
    <citation type="submission" date="2018-09" db="EMBL/GenBank/DDBJ databases">
        <title>Production of Trimethoprim by Streptomyces sp. 3E-1.</title>
        <authorList>
            <person name="Kang H.J."/>
            <person name="Kim S.B."/>
        </authorList>
    </citation>
    <scope>NUCLEOTIDE SEQUENCE [LARGE SCALE GENOMIC DNA]</scope>
    <source>
        <strain evidence="2 5">3E-1</strain>
    </source>
</reference>
<evidence type="ECO:0000313" key="3">
    <source>
        <dbReference type="EMBL" id="KUN58564.1"/>
    </source>
</evidence>
<sequence>MPCLFGELLGVSGGLRRPAPSFADSPVDGPYVIVALASSLAGPLLLAFGVLKLLGQVGDTLFGQFLIFLSAALLLLRGSQLALTVVQLLLGIGGLSAGPFQALLLLAAPGAFGIQSGRLAGGPGATGSGGRGTLYGKGGEAGRGGQRLGQTTPRPLLGGLGVCQCCVQGVLDLLPHVVAEALSGPCRQLAGLPGQSERDLMLLCRQLAQLIAVQILVGLAQPLPQP</sequence>
<feature type="transmembrane region" description="Helical" evidence="1">
    <location>
        <begin position="33"/>
        <end position="54"/>
    </location>
</feature>